<sequence>MEPFSIVTASLGVADIIARLGRSLKRLQNDFSGALDHIDNIIQQTGTVDLAIQTFPQSFESRLIDSTTAIRKIIEQLELHTQVVKDGAEDSQAKARIIHLWHASKVQQWEASLATQTQALSLLLQVAQLKKLFERASSMSAKHGNSPCDLSTGHSCPIEIQTFIFDSTLLETKVYRRACESLLRREITQNVVDTSSNTSVSASLVSSNDAIASQLDVSDPELSDPSNTPGHEPLHSFSKYHDTSPRENLAPNHSGQESVPISASLELSRTLLPKAIVTAVSSSVHANEVVASTTVQLNTGRRGPSNCQKYSSDDMNVSYQECEKEFQPITKKNTESEAPTNLGLSVRSLQDISETTSSSSTGPDTSATENSSYTQKTGATGVTIPSISDSKTSHSIQSETNSGLGMSVVTVNVEQVGSDYVDLVVHEVSRHYDIVLESITRTRDSILMAGGINPAAYCGHLASSTIETCGEAVHKFPFTAAFLAAALEKMEEGLYSSIDILAQFSTPYPQNTSDTAAQTAASKYEVRKRNAHKPIGAVLNPIVKTKDGVSHFTFGKNYHMSMPRKNPAAKGGHSHIFEAQIYGSARQPVTVAIKKLRSTDYNTFKREADILRRFSRRSDTSFIIRLLATFEYEGYYHLVFPWASGNLLEYWRDYDPYTKLSGSYSSIGGVLDQCAGIASALTQIHSVLNMPGLSTRRASSTQSKRRFGRHGDLKPGNILYFPSETGSSKLVIADMGIAQFHDSAQARTSLIPKPPCTPTYRAPEYDLSTTGVKTTSAYDVWSLGCIFLEFATWLLCGDARRRAFKWNRSVYDEDGAFFITRDGELVINPAVYDELNELGVISMSFTPILHGTILLFLGIIKSCLEIEDDKRPTAEALSKQLQNLQNGANVMKNSLQRVKIAPTLDVHIRAIISIDIHPNSTSWVVVYPEEAKLFALEGHTVDTTTYPREFSKDLWNVVEGVEKTPRGCIAGRQSPSSVSSKAVDHPRASLSHAVERPQSSLHLAIRLANLLRLLGYIRD</sequence>
<dbReference type="InParanoid" id="A0A7C8MWH3"/>
<accession>A0A7C8MWH3</accession>
<name>A0A7C8MWH3_9PEZI</name>
<dbReference type="InterPro" id="IPR011009">
    <property type="entry name" value="Kinase-like_dom_sf"/>
</dbReference>
<evidence type="ECO:0000259" key="2">
    <source>
        <dbReference type="PROSITE" id="PS50011"/>
    </source>
</evidence>
<proteinExistence type="predicted"/>
<dbReference type="GO" id="GO:0004674">
    <property type="term" value="F:protein serine/threonine kinase activity"/>
    <property type="evidence" value="ECO:0007669"/>
    <property type="project" value="TreeGrafter"/>
</dbReference>
<dbReference type="PROSITE" id="PS50011">
    <property type="entry name" value="PROTEIN_KINASE_DOM"/>
    <property type="match status" value="1"/>
</dbReference>
<organism evidence="3 4">
    <name type="scientific">Xylaria multiplex</name>
    <dbReference type="NCBI Taxonomy" id="323545"/>
    <lineage>
        <taxon>Eukaryota</taxon>
        <taxon>Fungi</taxon>
        <taxon>Dikarya</taxon>
        <taxon>Ascomycota</taxon>
        <taxon>Pezizomycotina</taxon>
        <taxon>Sordariomycetes</taxon>
        <taxon>Xylariomycetidae</taxon>
        <taxon>Xylariales</taxon>
        <taxon>Xylariaceae</taxon>
        <taxon>Xylaria</taxon>
    </lineage>
</organism>
<dbReference type="CDD" id="cd00180">
    <property type="entry name" value="PKc"/>
    <property type="match status" value="1"/>
</dbReference>
<gene>
    <name evidence="3" type="ORF">GQX73_g2389</name>
</gene>
<evidence type="ECO:0000256" key="1">
    <source>
        <dbReference type="SAM" id="MobiDB-lite"/>
    </source>
</evidence>
<reference evidence="3 4" key="1">
    <citation type="submission" date="2019-12" db="EMBL/GenBank/DDBJ databases">
        <title>Draft genome sequence of the ascomycete Xylaria multiplex DSM 110363.</title>
        <authorList>
            <person name="Buettner E."/>
            <person name="Kellner H."/>
        </authorList>
    </citation>
    <scope>NUCLEOTIDE SEQUENCE [LARGE SCALE GENOMIC DNA]</scope>
    <source>
        <strain evidence="3 4">DSM 110363</strain>
    </source>
</reference>
<dbReference type="EMBL" id="WUBL01000015">
    <property type="protein sequence ID" value="KAF2971171.1"/>
    <property type="molecule type" value="Genomic_DNA"/>
</dbReference>
<feature type="compositionally biased region" description="Low complexity" evidence="1">
    <location>
        <begin position="353"/>
        <end position="368"/>
    </location>
</feature>
<dbReference type="Proteomes" id="UP000481858">
    <property type="component" value="Unassembled WGS sequence"/>
</dbReference>
<dbReference type="GO" id="GO:0005524">
    <property type="term" value="F:ATP binding"/>
    <property type="evidence" value="ECO:0007669"/>
    <property type="project" value="InterPro"/>
</dbReference>
<dbReference type="PANTHER" id="PTHR24359">
    <property type="entry name" value="SERINE/THREONINE-PROTEIN KINASE SBK1"/>
    <property type="match status" value="1"/>
</dbReference>
<feature type="domain" description="Protein kinase" evidence="2">
    <location>
        <begin position="562"/>
        <end position="884"/>
    </location>
</feature>
<dbReference type="Gene3D" id="1.10.510.10">
    <property type="entry name" value="Transferase(Phosphotransferase) domain 1"/>
    <property type="match status" value="1"/>
</dbReference>
<feature type="compositionally biased region" description="Polar residues" evidence="1">
    <location>
        <begin position="336"/>
        <end position="352"/>
    </location>
</feature>
<comment type="caution">
    <text evidence="3">The sequence shown here is derived from an EMBL/GenBank/DDBJ whole genome shotgun (WGS) entry which is preliminary data.</text>
</comment>
<evidence type="ECO:0000313" key="3">
    <source>
        <dbReference type="EMBL" id="KAF2971171.1"/>
    </source>
</evidence>
<dbReference type="Pfam" id="PF00069">
    <property type="entry name" value="Pkinase"/>
    <property type="match status" value="1"/>
</dbReference>
<feature type="region of interest" description="Disordered" evidence="1">
    <location>
        <begin position="217"/>
        <end position="257"/>
    </location>
</feature>
<feature type="region of interest" description="Disordered" evidence="1">
    <location>
        <begin position="328"/>
        <end position="400"/>
    </location>
</feature>
<dbReference type="SUPFAM" id="SSF56112">
    <property type="entry name" value="Protein kinase-like (PK-like)"/>
    <property type="match status" value="1"/>
</dbReference>
<evidence type="ECO:0000313" key="4">
    <source>
        <dbReference type="Proteomes" id="UP000481858"/>
    </source>
</evidence>
<dbReference type="AlphaFoldDB" id="A0A7C8MWH3"/>
<dbReference type="PANTHER" id="PTHR24359:SF37">
    <property type="entry name" value="PROTEIN KINASE DOMAIN-CONTAINING PROTEIN"/>
    <property type="match status" value="1"/>
</dbReference>
<protein>
    <recommendedName>
        <fullName evidence="2">Protein kinase domain-containing protein</fullName>
    </recommendedName>
</protein>
<keyword evidence="4" id="KW-1185">Reference proteome</keyword>
<dbReference type="OrthoDB" id="4062651at2759"/>
<feature type="compositionally biased region" description="Polar residues" evidence="1">
    <location>
        <begin position="369"/>
        <end position="400"/>
    </location>
</feature>
<dbReference type="SMART" id="SM00220">
    <property type="entry name" value="S_TKc"/>
    <property type="match status" value="1"/>
</dbReference>
<dbReference type="InterPro" id="IPR000719">
    <property type="entry name" value="Prot_kinase_dom"/>
</dbReference>